<comment type="subcellular location">
    <subcellularLocation>
        <location evidence="1">Nucleus</location>
        <location evidence="1">Nucleolus</location>
    </subcellularLocation>
</comment>
<feature type="domain" description="SERTA" evidence="5">
    <location>
        <begin position="156"/>
        <end position="203"/>
    </location>
</feature>
<dbReference type="GO" id="GO:0019843">
    <property type="term" value="F:rRNA binding"/>
    <property type="evidence" value="ECO:0007669"/>
    <property type="project" value="TreeGrafter"/>
</dbReference>
<dbReference type="GO" id="GO:0000462">
    <property type="term" value="P:maturation of SSU-rRNA from tricistronic rRNA transcript (SSU-rRNA, 5.8S rRNA, LSU-rRNA)"/>
    <property type="evidence" value="ECO:0007669"/>
    <property type="project" value="TreeGrafter"/>
</dbReference>
<dbReference type="Pfam" id="PF06031">
    <property type="entry name" value="SERTA"/>
    <property type="match status" value="1"/>
</dbReference>
<comment type="similarity">
    <text evidence="2">Belongs to the UTP25 family.</text>
</comment>
<dbReference type="Pfam" id="PF22916">
    <property type="entry name" value="UTP25_NTPase-like"/>
    <property type="match status" value="1"/>
</dbReference>
<evidence type="ECO:0000259" key="5">
    <source>
        <dbReference type="PROSITE" id="PS51053"/>
    </source>
</evidence>
<feature type="compositionally biased region" description="Acidic residues" evidence="4">
    <location>
        <begin position="76"/>
        <end position="86"/>
    </location>
</feature>
<keyword evidence="3" id="KW-0539">Nucleus</keyword>
<feature type="region of interest" description="Disordered" evidence="4">
    <location>
        <begin position="422"/>
        <end position="458"/>
    </location>
</feature>
<keyword evidence="7" id="KW-1185">Reference proteome</keyword>
<dbReference type="PANTHER" id="PTHR12933">
    <property type="entry name" value="ORF PROTEIN-RELATED"/>
    <property type="match status" value="1"/>
</dbReference>
<evidence type="ECO:0000256" key="2">
    <source>
        <dbReference type="ARBA" id="ARBA00009223"/>
    </source>
</evidence>
<protein>
    <recommendedName>
        <fullName evidence="5">SERTA domain-containing protein</fullName>
    </recommendedName>
</protein>
<evidence type="ECO:0000313" key="7">
    <source>
        <dbReference type="Proteomes" id="UP001353858"/>
    </source>
</evidence>
<dbReference type="InterPro" id="IPR009263">
    <property type="entry name" value="SERTA_dom"/>
</dbReference>
<feature type="region of interest" description="Disordered" evidence="4">
    <location>
        <begin position="76"/>
        <end position="97"/>
    </location>
</feature>
<dbReference type="InterPro" id="IPR010678">
    <property type="entry name" value="UTP25"/>
</dbReference>
<dbReference type="InterPro" id="IPR053940">
    <property type="entry name" value="UTP25_NTPase-like"/>
</dbReference>
<dbReference type="InterPro" id="IPR053939">
    <property type="entry name" value="UTP25_C"/>
</dbReference>
<dbReference type="EMBL" id="JARPUR010000001">
    <property type="protein sequence ID" value="KAK4885245.1"/>
    <property type="molecule type" value="Genomic_DNA"/>
</dbReference>
<evidence type="ECO:0000256" key="3">
    <source>
        <dbReference type="ARBA" id="ARBA00023242"/>
    </source>
</evidence>
<dbReference type="Pfam" id="PF06862">
    <property type="entry name" value="Utp25_C"/>
    <property type="match status" value="1"/>
</dbReference>
<dbReference type="GO" id="GO:0034511">
    <property type="term" value="F:U3 snoRNA binding"/>
    <property type="evidence" value="ECO:0007669"/>
    <property type="project" value="InterPro"/>
</dbReference>
<comment type="caution">
    <text evidence="6">The sequence shown here is derived from an EMBL/GenBank/DDBJ whole genome shotgun (WGS) entry which is preliminary data.</text>
</comment>
<feature type="compositionally biased region" description="Acidic residues" evidence="4">
    <location>
        <begin position="443"/>
        <end position="458"/>
    </location>
</feature>
<feature type="region of interest" description="Disordered" evidence="4">
    <location>
        <begin position="198"/>
        <end position="219"/>
    </location>
</feature>
<dbReference type="PROSITE" id="PS51053">
    <property type="entry name" value="SERTA"/>
    <property type="match status" value="1"/>
</dbReference>
<evidence type="ECO:0000256" key="4">
    <source>
        <dbReference type="SAM" id="MobiDB-lite"/>
    </source>
</evidence>
<dbReference type="GO" id="GO:0032040">
    <property type="term" value="C:small-subunit processome"/>
    <property type="evidence" value="ECO:0007669"/>
    <property type="project" value="TreeGrafter"/>
</dbReference>
<sequence>MWFESQNCAMMGLQGITGKRKLEAAVAPGELSPAKNGRWEAQDCIARLQAVAVPSDTWRSPTPSLTATLLTDDFEDDDDFEDELSDDDRCPGVPEPARYPQYPRYPPDYWQYYQPPQQQTIRCEENGKSYLELGAAPPQRTRCCDGRTRWCHIPCYRQRRLAVLNLSMCKLARYRQCSDPSLRRSVLICNTLRRLEREMETDPPEPNYSSLPELSPPSRISPVIPDPSYEQTLREMTCSSGRATPFPSALPDTDSGIGDDEMTKPINWGSVLSLTAQTDLEPLNNNELYAELGLSSDMTQEWKEPSTSRSEDWDGFMHVLVGKETTMGPHGKRFSKSKDTSRFKKFQKGKTKRKKSYSIYKKPETSSTKLGLTSFRNKDPKRRRIEAVQVQKAVLDEESSSSDEKDDIRQLWQSFDSKVISKQPKAIDSSDDSISDEHVSDVEDKEEEIGDVQSEEDGTNSYKVKEIIVEKNVKKGNNIAIDEELIENNEVDEETQQEDEDKFTDIHDPFAKHLFYEISESVLNSLQNVPILVTTHSLEWPRLGKLLVQIPQGETQEISESSYGIIEQKRFATSGKIPTHLKADHCTIELLHIKSQLVKNISRANKHVIVSNKSFPLSALQTEMFSIINSYQDFYYSQRTLDNGEEIRFVYCLHMVNHILKTRTKVLHHNAKLTKKDDVPEEFRDQGLVRPKVLVVVPFRDSAYKIISTIIDVLISDDNGNVLNKNRFLEEFTGHELAMPKRNPKPEDYEKIFSGNCGDDFRIGLTVTKKSLKLFANFYSSDIIVASPLGLRTIIGAEGEAERDFDFLASIELLILDQSELFLMQNWDHIFHLFNHLHLQPKEAHGTDFSRVRTWSLNGWAKYYRQTLIFSSVTLPEINTIFNKKCCNYAGKVKCIKNINLGSICQVFNQLPHVFQKFNASSVSESVDARFNYFIDKVLSQQRENLMRQTLIYISNYFDYVKLRNYFKKEDIGFVQICEYSKEGKVARARDMFFHGDAHFLLYTERFHFFHRIRIKGIRHVIFYQPPIFPHFYHEICNLMQETNMNRKIGSQSNMTVTVLYSQYDLNQISEIVGTERAVRMLQSDRNVHMLVTDGK</sequence>
<dbReference type="AlphaFoldDB" id="A0AAN7QAF9"/>
<evidence type="ECO:0000256" key="1">
    <source>
        <dbReference type="ARBA" id="ARBA00004604"/>
    </source>
</evidence>
<gene>
    <name evidence="6" type="ORF">RN001_001516</name>
</gene>
<organism evidence="6 7">
    <name type="scientific">Aquatica leii</name>
    <dbReference type="NCBI Taxonomy" id="1421715"/>
    <lineage>
        <taxon>Eukaryota</taxon>
        <taxon>Metazoa</taxon>
        <taxon>Ecdysozoa</taxon>
        <taxon>Arthropoda</taxon>
        <taxon>Hexapoda</taxon>
        <taxon>Insecta</taxon>
        <taxon>Pterygota</taxon>
        <taxon>Neoptera</taxon>
        <taxon>Endopterygota</taxon>
        <taxon>Coleoptera</taxon>
        <taxon>Polyphaga</taxon>
        <taxon>Elateriformia</taxon>
        <taxon>Elateroidea</taxon>
        <taxon>Lampyridae</taxon>
        <taxon>Luciolinae</taxon>
        <taxon>Aquatica</taxon>
    </lineage>
</organism>
<name>A0AAN7QAF9_9COLE</name>
<dbReference type="Proteomes" id="UP001353858">
    <property type="component" value="Unassembled WGS sequence"/>
</dbReference>
<dbReference type="PANTHER" id="PTHR12933:SF0">
    <property type="entry name" value="U3 SMALL NUCLEOLAR RNA-ASSOCIATED PROTEIN 25 HOMOLOG"/>
    <property type="match status" value="1"/>
</dbReference>
<reference evidence="7" key="1">
    <citation type="submission" date="2023-01" db="EMBL/GenBank/DDBJ databases">
        <title>Key to firefly adult light organ development and bioluminescence: homeobox transcription factors regulate luciferase expression and transportation to peroxisome.</title>
        <authorList>
            <person name="Fu X."/>
        </authorList>
    </citation>
    <scope>NUCLEOTIDE SEQUENCE [LARGE SCALE GENOMIC DNA]</scope>
</reference>
<accession>A0AAN7QAF9</accession>
<proteinExistence type="inferred from homology"/>
<evidence type="ECO:0000313" key="6">
    <source>
        <dbReference type="EMBL" id="KAK4885245.1"/>
    </source>
</evidence>